<evidence type="ECO:0008006" key="4">
    <source>
        <dbReference type="Google" id="ProtNLM"/>
    </source>
</evidence>
<sequence length="397" mass="44451">MHRNAIIGFLGSAVLAVAAAWVVQSTGAQALDVQLAGRDSVLFDTAVNACDDSHLPDAPARAFRDGQGRMVLFAPNFRNRAFVGQDLESLHKDCNSRFAAAGKADPGMLDDRTWLHAIYTDDGENVYALGSASFMPYRHDMPCKDATQRTDCWINGLVTLKSTDGGQHFTYQAKPPHHAPFPPPMAYRDDRKRAPSYVTATNIVRWKDYLYSIVWRRGVDWKSSRNCLARASAADPSRWQVWDGKKFVEAAHLTPDNGWEVYQTDCARVGPYGLTSIRGIVRHEASNTFIAVYKHRRKHKDGTSEHGIYYSTSKDMINWSMPRLLLAADLKPDAGPGDPFVAYPSIIDEDSQDRIFGTVDQQASLLYVKLVPVKRNGKWAMTRKLMRQPISITSDEK</sequence>
<evidence type="ECO:0000313" key="2">
    <source>
        <dbReference type="EMBL" id="PKR54506.1"/>
    </source>
</evidence>
<gene>
    <name evidence="2" type="ORF">COO20_10315</name>
</gene>
<dbReference type="RefSeq" id="WP_101266188.1">
    <property type="nucleotide sequence ID" value="NZ_NWTK01000005.1"/>
</dbReference>
<accession>A0A2N3KVI8</accession>
<dbReference type="OrthoDB" id="7042075at2"/>
<dbReference type="EMBL" id="NWTK01000005">
    <property type="protein sequence ID" value="PKR54506.1"/>
    <property type="molecule type" value="Genomic_DNA"/>
</dbReference>
<name>A0A2N3KVI8_9PROT</name>
<feature type="signal peptide" evidence="1">
    <location>
        <begin position="1"/>
        <end position="30"/>
    </location>
</feature>
<comment type="caution">
    <text evidence="2">The sequence shown here is derived from an EMBL/GenBank/DDBJ whole genome shotgun (WGS) entry which is preliminary data.</text>
</comment>
<dbReference type="Proteomes" id="UP000233597">
    <property type="component" value="Unassembled WGS sequence"/>
</dbReference>
<evidence type="ECO:0000256" key="1">
    <source>
        <dbReference type="SAM" id="SignalP"/>
    </source>
</evidence>
<proteinExistence type="predicted"/>
<dbReference type="InterPro" id="IPR036278">
    <property type="entry name" value="Sialidase_sf"/>
</dbReference>
<evidence type="ECO:0000313" key="3">
    <source>
        <dbReference type="Proteomes" id="UP000233597"/>
    </source>
</evidence>
<reference evidence="2 3" key="1">
    <citation type="submission" date="2017-09" db="EMBL/GenBank/DDBJ databases">
        <title>Biodiversity and function of Thalassospira species in the particle-attached aromatic-hydrocarbon-degrading consortia from the surface seawater of the South China Sea.</title>
        <authorList>
            <person name="Dong C."/>
            <person name="Liu R."/>
            <person name="Shao Z."/>
        </authorList>
    </citation>
    <scope>NUCLEOTIDE SEQUENCE [LARGE SCALE GENOMIC DNA]</scope>
    <source>
        <strain evidence="2 3">CSC1P2</strain>
    </source>
</reference>
<dbReference type="AlphaFoldDB" id="A0A2N3KVI8"/>
<organism evidence="2 3">
    <name type="scientific">Thalassospira marina</name>
    <dbReference type="NCBI Taxonomy" id="2048283"/>
    <lineage>
        <taxon>Bacteria</taxon>
        <taxon>Pseudomonadati</taxon>
        <taxon>Pseudomonadota</taxon>
        <taxon>Alphaproteobacteria</taxon>
        <taxon>Rhodospirillales</taxon>
        <taxon>Thalassospiraceae</taxon>
        <taxon>Thalassospira</taxon>
    </lineage>
</organism>
<protein>
    <recommendedName>
        <fullName evidence="4">Glycosyl hydrolase</fullName>
    </recommendedName>
</protein>
<feature type="chain" id="PRO_5014917340" description="Glycosyl hydrolase" evidence="1">
    <location>
        <begin position="31"/>
        <end position="397"/>
    </location>
</feature>
<keyword evidence="1" id="KW-0732">Signal</keyword>
<dbReference type="SUPFAM" id="SSF50939">
    <property type="entry name" value="Sialidases"/>
    <property type="match status" value="1"/>
</dbReference>